<sequence>MSKAFLSLIYCSLFVFGSLYNSSILTVCATPTPEKAVTPMNHTIAPRRYETRPPKQPAQKAYLPSTLELYMNQDKNYKRYQTWMVDFYPLEVTNAARQKYFRDFSQYLGVNLAIDNEMGKMGIFNAGVYRFKGVSGARYSGGYHPDQLLIKVLSKTEVDKDAYGEVIALSLVEQYVNSGIVSWEILSKETDRRTGKVTIVKEHLQRPTIIMKKVNGVPIEKTDAWRRARTASERKRLVDQVERLVEPQVLNLVDRYGLLYTDPNKLNILVGVNSRGIVEYANLIDFGAPAIIFVNPRTDILKLKSWFRSNWSYFWH</sequence>
<keyword evidence="1" id="KW-0732">Signal</keyword>
<dbReference type="EMBL" id="JAOTPV010000034">
    <property type="protein sequence ID" value="KAJ4468871.1"/>
    <property type="molecule type" value="Genomic_DNA"/>
</dbReference>
<gene>
    <name evidence="2" type="ORF">J3R30DRAFT_1618090</name>
</gene>
<evidence type="ECO:0000256" key="1">
    <source>
        <dbReference type="SAM" id="SignalP"/>
    </source>
</evidence>
<dbReference type="Proteomes" id="UP001150266">
    <property type="component" value="Unassembled WGS sequence"/>
</dbReference>
<evidence type="ECO:0008006" key="4">
    <source>
        <dbReference type="Google" id="ProtNLM"/>
    </source>
</evidence>
<evidence type="ECO:0000313" key="3">
    <source>
        <dbReference type="Proteomes" id="UP001150266"/>
    </source>
</evidence>
<protein>
    <recommendedName>
        <fullName evidence="4">Protein kinase domain-containing protein</fullName>
    </recommendedName>
</protein>
<reference evidence="2" key="1">
    <citation type="submission" date="2022-08" db="EMBL/GenBank/DDBJ databases">
        <title>A Global Phylogenomic Analysis of the Shiitake Genus Lentinula.</title>
        <authorList>
            <consortium name="DOE Joint Genome Institute"/>
            <person name="Sierra-Patev S."/>
            <person name="Min B."/>
            <person name="Naranjo-Ortiz M."/>
            <person name="Looney B."/>
            <person name="Konkel Z."/>
            <person name="Slot J.C."/>
            <person name="Sakamoto Y."/>
            <person name="Steenwyk J.L."/>
            <person name="Rokas A."/>
            <person name="Carro J."/>
            <person name="Camarero S."/>
            <person name="Ferreira P."/>
            <person name="Molpeceres G."/>
            <person name="Ruiz-Duenas F.J."/>
            <person name="Serrano A."/>
            <person name="Henrissat B."/>
            <person name="Drula E."/>
            <person name="Hughes K.W."/>
            <person name="Mata J.L."/>
            <person name="Ishikawa N.K."/>
            <person name="Vargas-Isla R."/>
            <person name="Ushijima S."/>
            <person name="Smith C.A."/>
            <person name="Ahrendt S."/>
            <person name="Andreopoulos W."/>
            <person name="He G."/>
            <person name="Labutti K."/>
            <person name="Lipzen A."/>
            <person name="Ng V."/>
            <person name="Riley R."/>
            <person name="Sandor L."/>
            <person name="Barry K."/>
            <person name="Martinez A.T."/>
            <person name="Xiao Y."/>
            <person name="Gibbons J.G."/>
            <person name="Terashima K."/>
            <person name="Grigoriev I.V."/>
            <person name="Hibbett D.S."/>
        </authorList>
    </citation>
    <scope>NUCLEOTIDE SEQUENCE</scope>
    <source>
        <strain evidence="2">JLM2183</strain>
    </source>
</reference>
<organism evidence="2 3">
    <name type="scientific">Lentinula aciculospora</name>
    <dbReference type="NCBI Taxonomy" id="153920"/>
    <lineage>
        <taxon>Eukaryota</taxon>
        <taxon>Fungi</taxon>
        <taxon>Dikarya</taxon>
        <taxon>Basidiomycota</taxon>
        <taxon>Agaricomycotina</taxon>
        <taxon>Agaricomycetes</taxon>
        <taxon>Agaricomycetidae</taxon>
        <taxon>Agaricales</taxon>
        <taxon>Marasmiineae</taxon>
        <taxon>Omphalotaceae</taxon>
        <taxon>Lentinula</taxon>
    </lineage>
</organism>
<dbReference type="OrthoDB" id="2978244at2759"/>
<feature type="signal peptide" evidence="1">
    <location>
        <begin position="1"/>
        <end position="29"/>
    </location>
</feature>
<feature type="chain" id="PRO_5040750484" description="Protein kinase domain-containing protein" evidence="1">
    <location>
        <begin position="30"/>
        <end position="316"/>
    </location>
</feature>
<dbReference type="AlphaFoldDB" id="A0A9W9DG51"/>
<proteinExistence type="predicted"/>
<accession>A0A9W9DG51</accession>
<evidence type="ECO:0000313" key="2">
    <source>
        <dbReference type="EMBL" id="KAJ4468871.1"/>
    </source>
</evidence>
<comment type="caution">
    <text evidence="2">The sequence shown here is derived from an EMBL/GenBank/DDBJ whole genome shotgun (WGS) entry which is preliminary data.</text>
</comment>
<name>A0A9W9DG51_9AGAR</name>
<keyword evidence="3" id="KW-1185">Reference proteome</keyword>